<dbReference type="InterPro" id="IPR047218">
    <property type="entry name" value="YocR/YhdH-like"/>
</dbReference>
<feature type="transmembrane region" description="Helical" evidence="7">
    <location>
        <begin position="153"/>
        <end position="171"/>
    </location>
</feature>
<feature type="transmembrane region" description="Helical" evidence="7">
    <location>
        <begin position="425"/>
        <end position="443"/>
    </location>
</feature>
<feature type="transmembrane region" description="Helical" evidence="7">
    <location>
        <begin position="46"/>
        <end position="65"/>
    </location>
</feature>
<sequence>MTASSIAPARPHWSSRLMFVFAASGSAVGLGNIWKFPYIVGENGGGAFVLLYLACLIGLGAPLLIGEVFVGRKGGEFPASAFLRVAREKAMSRLWGGLGALGAIIALMILAFYSVVSGWVGIYTVDFAQAVLGGDAARSGADAFSAMLADPTLQLSAVTAIVVTAGLVIYYDVTGGIQSVMRYVAPLFVVLLVAMLVMVAATTGKLGEAFTYMFQPDFSALSVDAFGEALGHAFFTLSVGMCGMLIYGAYLDDEANIPRLGISVALLDTAIAIAAALIIFPIVFAFNLESNGGPGLLFIALPQGFTLLPNGDLFGLGFFTATLLAAFSSLIALMIIARHWLEETLNVSGSSATLMAAGATWIGGAAVTLSMTVWDSISILGLSLFDFLDQATSSWLLPISGLGMAIFVSRAIVPDMPEGPVKIYLRAGLTYIAPLGIVVLIWSKAVGF</sequence>
<feature type="transmembrane region" description="Helical" evidence="7">
    <location>
        <begin position="353"/>
        <end position="374"/>
    </location>
</feature>
<feature type="transmembrane region" description="Helical" evidence="7">
    <location>
        <begin position="394"/>
        <end position="413"/>
    </location>
</feature>
<dbReference type="AlphaFoldDB" id="X5MBB5"/>
<dbReference type="Pfam" id="PF00209">
    <property type="entry name" value="SNF"/>
    <property type="match status" value="2"/>
</dbReference>
<dbReference type="PROSITE" id="PS00610">
    <property type="entry name" value="NA_NEUROTRAN_SYMP_1"/>
    <property type="match status" value="1"/>
</dbReference>
<dbReference type="PROSITE" id="PS50267">
    <property type="entry name" value="NA_NEUROTRAN_SYMP_3"/>
    <property type="match status" value="1"/>
</dbReference>
<keyword evidence="3 6" id="KW-0812">Transmembrane</keyword>
<dbReference type="CDD" id="cd10336">
    <property type="entry name" value="SLC6sbd_Tyt1-Like"/>
    <property type="match status" value="1"/>
</dbReference>
<evidence type="ECO:0000256" key="4">
    <source>
        <dbReference type="ARBA" id="ARBA00022989"/>
    </source>
</evidence>
<dbReference type="EMBL" id="HG966617">
    <property type="protein sequence ID" value="CDO61408.1"/>
    <property type="molecule type" value="Genomic_DNA"/>
</dbReference>
<dbReference type="InterPro" id="IPR000175">
    <property type="entry name" value="Na/ntran_symport"/>
</dbReference>
<dbReference type="GO" id="GO:0016020">
    <property type="term" value="C:membrane"/>
    <property type="evidence" value="ECO:0007669"/>
    <property type="project" value="UniProtKB-SubCell"/>
</dbReference>
<protein>
    <recommendedName>
        <fullName evidence="6">Transporter</fullName>
    </recommendedName>
</protein>
<evidence type="ECO:0000256" key="5">
    <source>
        <dbReference type="ARBA" id="ARBA00023136"/>
    </source>
</evidence>
<keyword evidence="6" id="KW-0769">Symport</keyword>
<reference evidence="8 9" key="1">
    <citation type="journal article" date="2014" name="Front. Genet.">
        <title>Genome and metabolic network of "Candidatus Phaeomarinobacter ectocarpi" Ec32, a new candidate genus of Alphaproteobacteria frequently associated with brown algae.</title>
        <authorList>
            <person name="Dittami S.M."/>
            <person name="Barbeyron T."/>
            <person name="Boyen C."/>
            <person name="Cambefort J."/>
            <person name="Collet G."/>
            <person name="Delage L."/>
            <person name="Gobet A."/>
            <person name="Groisillier A."/>
            <person name="Leblanc C."/>
            <person name="Michel G."/>
            <person name="Scornet D."/>
            <person name="Siegel A."/>
            <person name="Tapia J.E."/>
            <person name="Tonon T."/>
        </authorList>
    </citation>
    <scope>NUCLEOTIDE SEQUENCE [LARGE SCALE GENOMIC DNA]</scope>
    <source>
        <strain evidence="8 9">Ec32</strain>
    </source>
</reference>
<dbReference type="PANTHER" id="PTHR42948">
    <property type="entry name" value="TRANSPORTER"/>
    <property type="match status" value="1"/>
</dbReference>
<feature type="transmembrane region" description="Helical" evidence="7">
    <location>
        <begin position="313"/>
        <end position="341"/>
    </location>
</feature>
<feature type="transmembrane region" description="Helical" evidence="7">
    <location>
        <begin position="183"/>
        <end position="203"/>
    </location>
</feature>
<dbReference type="PATRIC" id="fig|1458461.3.peg.3202"/>
<feature type="transmembrane region" description="Helical" evidence="7">
    <location>
        <begin position="17"/>
        <end position="34"/>
    </location>
</feature>
<dbReference type="PRINTS" id="PR00176">
    <property type="entry name" value="NANEUSMPORT"/>
</dbReference>
<dbReference type="SUPFAM" id="SSF161070">
    <property type="entry name" value="SNF-like"/>
    <property type="match status" value="1"/>
</dbReference>
<comment type="subcellular location">
    <subcellularLocation>
        <location evidence="1">Membrane</location>
        <topology evidence="1">Multi-pass membrane protein</topology>
    </subcellularLocation>
</comment>
<evidence type="ECO:0000256" key="2">
    <source>
        <dbReference type="ARBA" id="ARBA00022448"/>
    </source>
</evidence>
<feature type="transmembrane region" description="Helical" evidence="7">
    <location>
        <begin position="94"/>
        <end position="116"/>
    </location>
</feature>
<feature type="transmembrane region" description="Helical" evidence="7">
    <location>
        <begin position="262"/>
        <end position="286"/>
    </location>
</feature>
<evidence type="ECO:0000313" key="8">
    <source>
        <dbReference type="EMBL" id="CDO61408.1"/>
    </source>
</evidence>
<gene>
    <name evidence="8" type="ORF">BN1012_Phect3196</name>
</gene>
<feature type="transmembrane region" description="Helical" evidence="7">
    <location>
        <begin position="229"/>
        <end position="250"/>
    </location>
</feature>
<dbReference type="STRING" id="1458461.BN1012_Phect3196"/>
<proteinExistence type="inferred from homology"/>
<dbReference type="Proteomes" id="UP000032160">
    <property type="component" value="Chromosome I"/>
</dbReference>
<dbReference type="HOGENOM" id="CLU_006855_3_4_5"/>
<keyword evidence="9" id="KW-1185">Reference proteome</keyword>
<dbReference type="PANTHER" id="PTHR42948:SF1">
    <property type="entry name" value="TRANSPORTER"/>
    <property type="match status" value="1"/>
</dbReference>
<dbReference type="InterPro" id="IPR037272">
    <property type="entry name" value="SNS_sf"/>
</dbReference>
<comment type="similarity">
    <text evidence="6">Belongs to the sodium:neurotransmitter symporter (SNF) (TC 2.A.22) family.</text>
</comment>
<keyword evidence="2 6" id="KW-0813">Transport</keyword>
<dbReference type="NCBIfam" id="NF037979">
    <property type="entry name" value="Na_transp"/>
    <property type="match status" value="1"/>
</dbReference>
<evidence type="ECO:0000256" key="7">
    <source>
        <dbReference type="SAM" id="Phobius"/>
    </source>
</evidence>
<name>X5MBB5_9HYPH</name>
<dbReference type="KEGG" id="pect:BN1012_Phect3196"/>
<keyword evidence="5 7" id="KW-0472">Membrane</keyword>
<accession>X5MBB5</accession>
<dbReference type="OrthoDB" id="9762833at2"/>
<organism evidence="8 9">
    <name type="scientific">Candidatus Phaeomarinibacter ectocarpi</name>
    <dbReference type="NCBI Taxonomy" id="1458461"/>
    <lineage>
        <taxon>Bacteria</taxon>
        <taxon>Pseudomonadati</taxon>
        <taxon>Pseudomonadota</taxon>
        <taxon>Alphaproteobacteria</taxon>
        <taxon>Hyphomicrobiales</taxon>
        <taxon>Parvibaculaceae</taxon>
        <taxon>Candidatus Phaeomarinibacter</taxon>
    </lineage>
</organism>
<evidence type="ECO:0000256" key="1">
    <source>
        <dbReference type="ARBA" id="ARBA00004141"/>
    </source>
</evidence>
<evidence type="ECO:0000256" key="3">
    <source>
        <dbReference type="ARBA" id="ARBA00022692"/>
    </source>
</evidence>
<dbReference type="RefSeq" id="WP_043949207.1">
    <property type="nucleotide sequence ID" value="NZ_HG966617.1"/>
</dbReference>
<evidence type="ECO:0000256" key="6">
    <source>
        <dbReference type="RuleBase" id="RU003732"/>
    </source>
</evidence>
<evidence type="ECO:0000313" key="9">
    <source>
        <dbReference type="Proteomes" id="UP000032160"/>
    </source>
</evidence>
<keyword evidence="4 7" id="KW-1133">Transmembrane helix</keyword>
<dbReference type="GO" id="GO:0015293">
    <property type="term" value="F:symporter activity"/>
    <property type="evidence" value="ECO:0007669"/>
    <property type="project" value="UniProtKB-KW"/>
</dbReference>